<dbReference type="CDD" id="cd04181">
    <property type="entry name" value="NTP_transferase"/>
    <property type="match status" value="1"/>
</dbReference>
<dbReference type="Gene3D" id="2.160.10.10">
    <property type="entry name" value="Hexapeptide repeat proteins"/>
    <property type="match status" value="1"/>
</dbReference>
<dbReference type="InterPro" id="IPR018357">
    <property type="entry name" value="Hexapep_transf_CS"/>
</dbReference>
<dbReference type="AlphaFoldDB" id="T1A594"/>
<organism evidence="5">
    <name type="scientific">mine drainage metagenome</name>
    <dbReference type="NCBI Taxonomy" id="410659"/>
    <lineage>
        <taxon>unclassified sequences</taxon>
        <taxon>metagenomes</taxon>
        <taxon>ecological metagenomes</taxon>
    </lineage>
</organism>
<evidence type="ECO:0000256" key="1">
    <source>
        <dbReference type="ARBA" id="ARBA00007274"/>
    </source>
</evidence>
<comment type="similarity">
    <text evidence="1">Belongs to the transferase hexapeptide repeat family.</text>
</comment>
<dbReference type="SUPFAM" id="SSF51161">
    <property type="entry name" value="Trimeric LpxA-like enzymes"/>
    <property type="match status" value="1"/>
</dbReference>
<dbReference type="InterPro" id="IPR011004">
    <property type="entry name" value="Trimer_LpxA-like_sf"/>
</dbReference>
<keyword evidence="2 5" id="KW-0808">Transferase</keyword>
<comment type="caution">
    <text evidence="5">The sequence shown here is derived from an EMBL/GenBank/DDBJ whole genome shotgun (WGS) entry which is preliminary data.</text>
</comment>
<dbReference type="Gene3D" id="3.90.550.10">
    <property type="entry name" value="Spore Coat Polysaccharide Biosynthesis Protein SpsA, Chain A"/>
    <property type="match status" value="1"/>
</dbReference>
<feature type="domain" description="Nucleotidyl transferase" evidence="3">
    <location>
        <begin position="2"/>
        <end position="171"/>
    </location>
</feature>
<dbReference type="InterPro" id="IPR029044">
    <property type="entry name" value="Nucleotide-diphossugar_trans"/>
</dbReference>
<dbReference type="Pfam" id="PF25087">
    <property type="entry name" value="GMPPB_C"/>
    <property type="match status" value="1"/>
</dbReference>
<reference evidence="5" key="2">
    <citation type="journal article" date="2014" name="ISME J.">
        <title>Microbial stratification in low pH oxic and suboxic macroscopic growths along an acid mine drainage.</title>
        <authorList>
            <person name="Mendez-Garcia C."/>
            <person name="Mesa V."/>
            <person name="Sprenger R.R."/>
            <person name="Richter M."/>
            <person name="Diez M.S."/>
            <person name="Solano J."/>
            <person name="Bargiela R."/>
            <person name="Golyshina O.V."/>
            <person name="Manteca A."/>
            <person name="Ramos J.L."/>
            <person name="Gallego J.R."/>
            <person name="Llorente I."/>
            <person name="Martins Dos Santos V.A."/>
            <person name="Jensen O.N."/>
            <person name="Pelaez A.I."/>
            <person name="Sanchez J."/>
            <person name="Ferrer M."/>
        </authorList>
    </citation>
    <scope>NUCLEOTIDE SEQUENCE</scope>
</reference>
<reference evidence="5" key="1">
    <citation type="submission" date="2013-08" db="EMBL/GenBank/DDBJ databases">
        <authorList>
            <person name="Mendez C."/>
            <person name="Richter M."/>
            <person name="Ferrer M."/>
            <person name="Sanchez J."/>
        </authorList>
    </citation>
    <scope>NUCLEOTIDE SEQUENCE</scope>
</reference>
<dbReference type="InterPro" id="IPR056729">
    <property type="entry name" value="GMPPB_C"/>
</dbReference>
<dbReference type="SUPFAM" id="SSF53448">
    <property type="entry name" value="Nucleotide-diphospho-sugar transferases"/>
    <property type="match status" value="1"/>
</dbReference>
<feature type="non-terminal residue" evidence="5">
    <location>
        <position position="1"/>
    </location>
</feature>
<feature type="domain" description="Mannose-1-phosphate guanyltransferase C-terminal" evidence="4">
    <location>
        <begin position="203"/>
        <end position="304"/>
    </location>
</feature>
<protein>
    <submittedName>
        <fullName evidence="5">Nucleotidyl transferase family protein</fullName>
    </submittedName>
</protein>
<gene>
    <name evidence="5" type="ORF">B1A_11783</name>
</gene>
<sequence>RNYFGDGQELGMHLEYAVEDRPLGTAGSVKNAAHLLDGTFLVISGDALTDIDLSQTLAFHREHKSRATIVLSRVGNPLEYGVVVTGADGRIERFLEKPSWGEVFSDQVNTGIYVIEPEVLDYIAADQSCDWSQDVFPEMLRRQDSLWAVVGRGYWCDIGSIQSYLQANWDALEGRVQCEIAGHRVGDSQWISEGAEVADSAHIEGPVFIGRDAVVGAGAFLNGPVVLDRFAVVSGGAKISSSVIWPQAYLGERSRLRQAVVCSAATIKPDVLLDDGSVIGDDCTIGSGSVVEQGVRIWPGKDIEPGSI</sequence>
<dbReference type="EMBL" id="AUZX01008467">
    <property type="protein sequence ID" value="EQD55826.1"/>
    <property type="molecule type" value="Genomic_DNA"/>
</dbReference>
<dbReference type="PROSITE" id="PS00101">
    <property type="entry name" value="HEXAPEP_TRANSFERASES"/>
    <property type="match status" value="1"/>
</dbReference>
<accession>T1A594</accession>
<evidence type="ECO:0000259" key="4">
    <source>
        <dbReference type="Pfam" id="PF25087"/>
    </source>
</evidence>
<dbReference type="InterPro" id="IPR005835">
    <property type="entry name" value="NTP_transferase_dom"/>
</dbReference>
<name>T1A594_9ZZZZ</name>
<dbReference type="PANTHER" id="PTHR22572">
    <property type="entry name" value="SUGAR-1-PHOSPHATE GUANYL TRANSFERASE"/>
    <property type="match status" value="1"/>
</dbReference>
<evidence type="ECO:0000313" key="5">
    <source>
        <dbReference type="EMBL" id="EQD55826.1"/>
    </source>
</evidence>
<dbReference type="InterPro" id="IPR050486">
    <property type="entry name" value="Mannose-1P_guanyltransferase"/>
</dbReference>
<proteinExistence type="inferred from homology"/>
<evidence type="ECO:0000259" key="3">
    <source>
        <dbReference type="Pfam" id="PF00483"/>
    </source>
</evidence>
<dbReference type="GO" id="GO:0016740">
    <property type="term" value="F:transferase activity"/>
    <property type="evidence" value="ECO:0007669"/>
    <property type="project" value="UniProtKB-KW"/>
</dbReference>
<dbReference type="Pfam" id="PF00483">
    <property type="entry name" value="NTP_transferase"/>
    <property type="match status" value="1"/>
</dbReference>
<evidence type="ECO:0000256" key="2">
    <source>
        <dbReference type="ARBA" id="ARBA00022679"/>
    </source>
</evidence>
<feature type="non-terminal residue" evidence="5">
    <location>
        <position position="308"/>
    </location>
</feature>